<organism evidence="2 3">
    <name type="scientific">Torulaspora globosa</name>
    <dbReference type="NCBI Taxonomy" id="48254"/>
    <lineage>
        <taxon>Eukaryota</taxon>
        <taxon>Fungi</taxon>
        <taxon>Dikarya</taxon>
        <taxon>Ascomycota</taxon>
        <taxon>Saccharomycotina</taxon>
        <taxon>Saccharomycetes</taxon>
        <taxon>Saccharomycetales</taxon>
        <taxon>Saccharomycetaceae</taxon>
        <taxon>Torulaspora</taxon>
    </lineage>
</organism>
<name>A0A7H9HRV8_9SACH</name>
<keyword evidence="1" id="KW-0472">Membrane</keyword>
<gene>
    <name evidence="2" type="ORF">HG537_0D04840</name>
</gene>
<proteinExistence type="predicted"/>
<accession>A0A7H9HRV8</accession>
<feature type="transmembrane region" description="Helical" evidence="1">
    <location>
        <begin position="54"/>
        <end position="73"/>
    </location>
</feature>
<feature type="transmembrane region" description="Helical" evidence="1">
    <location>
        <begin position="118"/>
        <end position="134"/>
    </location>
</feature>
<dbReference type="PANTHER" id="PTHR36784">
    <property type="entry name" value="HISTONE-LYSINE N-METHYLTRANSFERASE"/>
    <property type="match status" value="1"/>
</dbReference>
<feature type="transmembrane region" description="Helical" evidence="1">
    <location>
        <begin position="79"/>
        <end position="97"/>
    </location>
</feature>
<dbReference type="AlphaFoldDB" id="A0A7H9HRV8"/>
<dbReference type="OrthoDB" id="4074030at2759"/>
<dbReference type="Proteomes" id="UP000510647">
    <property type="component" value="Chromosome 4"/>
</dbReference>
<protein>
    <submittedName>
        <fullName evidence="2">Uncharacterized protein</fullName>
    </submittedName>
</protein>
<keyword evidence="1" id="KW-1133">Transmembrane helix</keyword>
<sequence>MSRLRKLDRKILSGRATDRDEEIPDHPMDSEEQEELIQKFEANNTLLNKKCANVLSLIYLLFSGFCIMLAGSTQGRERGLLVLIAQSIICSMILARYELMHTYAIFRRYSIHIDNSRIQKLNIVLIVLIEWIGFEGHNGWKMFMFHQLPLVLFLITKILKKWSIEMEKELNQLRKMKYKYKNA</sequence>
<evidence type="ECO:0000313" key="3">
    <source>
        <dbReference type="Proteomes" id="UP000510647"/>
    </source>
</evidence>
<dbReference type="PANTHER" id="PTHR36784:SF1">
    <property type="entry name" value="HISTONE-LYSINE N-METHYLTRANSFERASE"/>
    <property type="match status" value="1"/>
</dbReference>
<reference evidence="2 3" key="1">
    <citation type="submission" date="2020-06" db="EMBL/GenBank/DDBJ databases">
        <title>The yeast mating-type switching endonuclease HO is a domesticated member of an unorthodox homing genetic element family.</title>
        <authorList>
            <person name="Coughlan A.Y."/>
            <person name="Lombardi L."/>
            <person name="Braun-Galleani S."/>
            <person name="Martos A.R."/>
            <person name="Galeote V."/>
            <person name="Bigey F."/>
            <person name="Dequin S."/>
            <person name="Byrne K.P."/>
            <person name="Wolfe K.H."/>
        </authorList>
    </citation>
    <scope>NUCLEOTIDE SEQUENCE [LARGE SCALE GENOMIC DNA]</scope>
    <source>
        <strain evidence="2 3">CBS2947</strain>
    </source>
</reference>
<dbReference type="EMBL" id="CP059270">
    <property type="protein sequence ID" value="QLQ80484.1"/>
    <property type="molecule type" value="Genomic_DNA"/>
</dbReference>
<evidence type="ECO:0000256" key="1">
    <source>
        <dbReference type="SAM" id="Phobius"/>
    </source>
</evidence>
<evidence type="ECO:0000313" key="2">
    <source>
        <dbReference type="EMBL" id="QLQ80484.1"/>
    </source>
</evidence>
<keyword evidence="3" id="KW-1185">Reference proteome</keyword>
<keyword evidence="1" id="KW-0812">Transmembrane</keyword>